<dbReference type="GO" id="GO:0017125">
    <property type="term" value="F:deoxycytidyl transferase activity"/>
    <property type="evidence" value="ECO:0007669"/>
    <property type="project" value="TreeGrafter"/>
</dbReference>
<feature type="region of interest" description="Disordered" evidence="14">
    <location>
        <begin position="208"/>
        <end position="234"/>
    </location>
</feature>
<keyword evidence="10" id="KW-0238">DNA-binding</keyword>
<feature type="binding site" evidence="13">
    <location>
        <position position="477"/>
    </location>
    <ligand>
        <name>Mg(2+)</name>
        <dbReference type="ChEBI" id="CHEBI:18420"/>
        <label>1</label>
    </ligand>
</feature>
<evidence type="ECO:0000259" key="16">
    <source>
        <dbReference type="PROSITE" id="PS50173"/>
    </source>
</evidence>
<dbReference type="FunFam" id="3.30.1490.100:FF:000001">
    <property type="entry name" value="DNA repair protein REV1"/>
    <property type="match status" value="1"/>
</dbReference>
<accession>A0AAV2HQS6</accession>
<dbReference type="Pfam" id="PF11799">
    <property type="entry name" value="IMS_C"/>
    <property type="match status" value="1"/>
</dbReference>
<dbReference type="Gene3D" id="1.10.150.20">
    <property type="entry name" value="5' to 3' exonuclease, C-terminal subdomain"/>
    <property type="match status" value="1"/>
</dbReference>
<evidence type="ECO:0000256" key="8">
    <source>
        <dbReference type="ARBA" id="ARBA00022763"/>
    </source>
</evidence>
<keyword evidence="5" id="KW-0808">Transferase</keyword>
<evidence type="ECO:0000256" key="7">
    <source>
        <dbReference type="ARBA" id="ARBA00022723"/>
    </source>
</evidence>
<dbReference type="Gene3D" id="3.40.50.10190">
    <property type="entry name" value="BRCT domain"/>
    <property type="match status" value="1"/>
</dbReference>
<dbReference type="InterPro" id="IPR043128">
    <property type="entry name" value="Rev_trsase/Diguanyl_cyclase"/>
</dbReference>
<dbReference type="GO" id="GO:0070987">
    <property type="term" value="P:error-free translesion synthesis"/>
    <property type="evidence" value="ECO:0007669"/>
    <property type="project" value="TreeGrafter"/>
</dbReference>
<dbReference type="GO" id="GO:0003887">
    <property type="term" value="F:DNA-directed DNA polymerase activity"/>
    <property type="evidence" value="ECO:0007669"/>
    <property type="project" value="InterPro"/>
</dbReference>
<evidence type="ECO:0000256" key="14">
    <source>
        <dbReference type="SAM" id="MobiDB-lite"/>
    </source>
</evidence>
<dbReference type="SUPFAM" id="SSF100879">
    <property type="entry name" value="Lesion bypass DNA polymerase (Y-family), little finger domain"/>
    <property type="match status" value="1"/>
</dbReference>
<dbReference type="InterPro" id="IPR053848">
    <property type="entry name" value="IMS_HHH_1"/>
</dbReference>
<feature type="compositionally biased region" description="Acidic residues" evidence="14">
    <location>
        <begin position="220"/>
        <end position="234"/>
    </location>
</feature>
<dbReference type="SUPFAM" id="SSF56672">
    <property type="entry name" value="DNA/RNA polymerases"/>
    <property type="match status" value="1"/>
</dbReference>
<dbReference type="CDD" id="cd17719">
    <property type="entry name" value="BRCT_Rev1"/>
    <property type="match status" value="1"/>
</dbReference>
<dbReference type="GO" id="GO:0005634">
    <property type="term" value="C:nucleus"/>
    <property type="evidence" value="ECO:0007669"/>
    <property type="project" value="UniProtKB-SubCell"/>
</dbReference>
<dbReference type="Gene3D" id="6.10.250.1490">
    <property type="match status" value="1"/>
</dbReference>
<feature type="binding site" evidence="13">
    <location>
        <position position="339"/>
    </location>
    <ligand>
        <name>Mg(2+)</name>
        <dbReference type="ChEBI" id="CHEBI:18420"/>
        <label>1</label>
    </ligand>
</feature>
<dbReference type="FunFam" id="3.40.50.10190:FF:000011">
    <property type="entry name" value="DNA repair protein REV1"/>
    <property type="match status" value="1"/>
</dbReference>
<evidence type="ECO:0000256" key="6">
    <source>
        <dbReference type="ARBA" id="ARBA00022695"/>
    </source>
</evidence>
<name>A0AAV2HQS6_LYMST</name>
<proteinExistence type="inferred from homology"/>
<evidence type="ECO:0000313" key="18">
    <source>
        <dbReference type="Proteomes" id="UP001497497"/>
    </source>
</evidence>
<dbReference type="PIRSF" id="PIRSF036573">
    <property type="entry name" value="REV1"/>
    <property type="match status" value="1"/>
</dbReference>
<keyword evidence="11" id="KW-0234">DNA repair</keyword>
<keyword evidence="9 13" id="KW-0460">Magnesium</keyword>
<evidence type="ECO:0000256" key="1">
    <source>
        <dbReference type="ARBA" id="ARBA00004123"/>
    </source>
</evidence>
<dbReference type="Proteomes" id="UP001497497">
    <property type="component" value="Unassembled WGS sequence"/>
</dbReference>
<dbReference type="InterPro" id="IPR036420">
    <property type="entry name" value="BRCT_dom_sf"/>
</dbReference>
<evidence type="ECO:0000256" key="5">
    <source>
        <dbReference type="ARBA" id="ARBA00022679"/>
    </source>
</evidence>
<dbReference type="InterPro" id="IPR001126">
    <property type="entry name" value="UmuC"/>
</dbReference>
<dbReference type="Gene3D" id="3.30.70.270">
    <property type="match status" value="2"/>
</dbReference>
<comment type="caution">
    <text evidence="17">The sequence shown here is derived from an EMBL/GenBank/DDBJ whole genome shotgun (WGS) entry which is preliminary data.</text>
</comment>
<organism evidence="17 18">
    <name type="scientific">Lymnaea stagnalis</name>
    <name type="common">Great pond snail</name>
    <name type="synonym">Helix stagnalis</name>
    <dbReference type="NCBI Taxonomy" id="6523"/>
    <lineage>
        <taxon>Eukaryota</taxon>
        <taxon>Metazoa</taxon>
        <taxon>Spiralia</taxon>
        <taxon>Lophotrochozoa</taxon>
        <taxon>Mollusca</taxon>
        <taxon>Gastropoda</taxon>
        <taxon>Heterobranchia</taxon>
        <taxon>Euthyneura</taxon>
        <taxon>Panpulmonata</taxon>
        <taxon>Hygrophila</taxon>
        <taxon>Lymnaeoidea</taxon>
        <taxon>Lymnaeidae</taxon>
        <taxon>Lymnaea</taxon>
    </lineage>
</organism>
<dbReference type="PANTHER" id="PTHR45990">
    <property type="entry name" value="DNA REPAIR PROTEIN REV1"/>
    <property type="match status" value="1"/>
</dbReference>
<keyword evidence="18" id="KW-1185">Reference proteome</keyword>
<dbReference type="PANTHER" id="PTHR45990:SF1">
    <property type="entry name" value="DNA REPAIR PROTEIN REV1"/>
    <property type="match status" value="1"/>
</dbReference>
<sequence>MDAKRQKLSDQFDVDRKGLHSNIFSGVAIYVNGYTTPSSDELRRLMQQHGGRYELYLSRKRVTHVIASNLPNSKFKLASTMVIVKPDWITESVKAGKRLSHIPYLLLGNQSKLQPGLKSLASGKSASATTVQETHSLAGNIPEDKFNCDKQKRCLPCRSPDTSMKLQNLHDDGVSGTGNHFPRSARENCDKTPTNDFEHKNVKSCMSSDLLITPNPTDELNADDSESDTDIVYNSDEDDSTKYLIAKAMGSPQRKPMAVAGENNFLNEFYSNSRLHHISKWGAELKAYVAEIQKRGNCTFPGREKLRQSHVDRAVQMGLSETLTSGRHGACEKTIMHVDMDSFFVSVGLLTRPELRDLPVAVTHSKGQASKVNPGSNLAWEKSQWQKKRQGKLKGESTADAKAKGQTFNSMAEIASCSYQARKAGVKNGMFMGQALKLCPDLKTIPYDFDEYNRVSRVLYDLVASYTHDIEAVSCDEMFIDATDILTDTGATAMELASVLRADLMEQTSCPASVGIGPNILLARLATRKAKPNGQHQVQSSEARDFIRDQSVRDLPGVGYSMSHKLARMSVHTCGQLQAVPLAALQREFGPKTGESLHQFSLGLDSREVRGNKQRKSVSAEVNYGIRFSKESEALRFLQDLSLEVKRRLDAIKVKGRSITLKLMVRRPDAPVETAKFMGHGICNTLNKSSNLPVATNDGNLIAREVISLYRAQKVTASDVRGV</sequence>
<evidence type="ECO:0000256" key="11">
    <source>
        <dbReference type="ARBA" id="ARBA00023204"/>
    </source>
</evidence>
<evidence type="ECO:0000256" key="12">
    <source>
        <dbReference type="ARBA" id="ARBA00023242"/>
    </source>
</evidence>
<evidence type="ECO:0000256" key="10">
    <source>
        <dbReference type="ARBA" id="ARBA00023125"/>
    </source>
</evidence>
<dbReference type="Pfam" id="PF00533">
    <property type="entry name" value="BRCT"/>
    <property type="match status" value="1"/>
</dbReference>
<dbReference type="Pfam" id="PF21999">
    <property type="entry name" value="IMS_HHH_1"/>
    <property type="match status" value="1"/>
</dbReference>
<dbReference type="PROSITE" id="PS50173">
    <property type="entry name" value="UMUC"/>
    <property type="match status" value="1"/>
</dbReference>
<keyword evidence="12" id="KW-0539">Nucleus</keyword>
<feature type="region of interest" description="Disordered" evidence="14">
    <location>
        <begin position="166"/>
        <end position="194"/>
    </location>
</feature>
<dbReference type="InterPro" id="IPR043502">
    <property type="entry name" value="DNA/RNA_pol_sf"/>
</dbReference>
<evidence type="ECO:0000313" key="17">
    <source>
        <dbReference type="EMBL" id="CAL1536465.1"/>
    </source>
</evidence>
<comment type="cofactor">
    <cofactor evidence="13">
        <name>Mg(2+)</name>
        <dbReference type="ChEBI" id="CHEBI:18420"/>
    </cofactor>
    <text evidence="13">Binds 2 magnesium ions.</text>
</comment>
<comment type="subcellular location">
    <subcellularLocation>
        <location evidence="1">Nucleus</location>
    </subcellularLocation>
</comment>
<dbReference type="GO" id="GO:0046872">
    <property type="term" value="F:metal ion binding"/>
    <property type="evidence" value="ECO:0007669"/>
    <property type="project" value="UniProtKB-KW"/>
</dbReference>
<dbReference type="Gene3D" id="3.30.1490.100">
    <property type="entry name" value="DNA polymerase, Y-family, little finger domain"/>
    <property type="match status" value="1"/>
</dbReference>
<protein>
    <recommendedName>
        <fullName evidence="3">DNA repair protein REV1</fullName>
    </recommendedName>
</protein>
<dbReference type="EMBL" id="CAXITT010000230">
    <property type="protein sequence ID" value="CAL1536465.1"/>
    <property type="molecule type" value="Genomic_DNA"/>
</dbReference>
<dbReference type="CDD" id="cd01701">
    <property type="entry name" value="PolY_Rev1"/>
    <property type="match status" value="1"/>
</dbReference>
<dbReference type="InterPro" id="IPR036775">
    <property type="entry name" value="DNA_pol_Y-fam_lit_finger_sf"/>
</dbReference>
<feature type="domain" description="UmuC" evidence="16">
    <location>
        <begin position="335"/>
        <end position="559"/>
    </location>
</feature>
<dbReference type="AlphaFoldDB" id="A0AAV2HQS6"/>
<evidence type="ECO:0000256" key="9">
    <source>
        <dbReference type="ARBA" id="ARBA00022842"/>
    </source>
</evidence>
<dbReference type="SUPFAM" id="SSF52113">
    <property type="entry name" value="BRCT domain"/>
    <property type="match status" value="1"/>
</dbReference>
<dbReference type="GO" id="GO:0042276">
    <property type="term" value="P:error-prone translesion synthesis"/>
    <property type="evidence" value="ECO:0007669"/>
    <property type="project" value="InterPro"/>
</dbReference>
<dbReference type="Pfam" id="PF00817">
    <property type="entry name" value="IMS"/>
    <property type="match status" value="1"/>
</dbReference>
<evidence type="ECO:0000259" key="15">
    <source>
        <dbReference type="PROSITE" id="PS50172"/>
    </source>
</evidence>
<keyword evidence="7 13" id="KW-0479">Metal-binding</keyword>
<comment type="similarity">
    <text evidence="2">Belongs to the DNA polymerase type-Y family.</text>
</comment>
<dbReference type="InterPro" id="IPR017961">
    <property type="entry name" value="DNA_pol_Y-fam_little_finger"/>
</dbReference>
<dbReference type="SMART" id="SM00292">
    <property type="entry name" value="BRCT"/>
    <property type="match status" value="1"/>
</dbReference>
<evidence type="ECO:0000256" key="4">
    <source>
        <dbReference type="ARBA" id="ARBA00022634"/>
    </source>
</evidence>
<reference evidence="17 18" key="1">
    <citation type="submission" date="2024-04" db="EMBL/GenBank/DDBJ databases">
        <authorList>
            <consortium name="Genoscope - CEA"/>
            <person name="William W."/>
        </authorList>
    </citation>
    <scope>NUCLEOTIDE SEQUENCE [LARGE SCALE GENOMIC DNA]</scope>
</reference>
<dbReference type="InterPro" id="IPR012112">
    <property type="entry name" value="REV1"/>
</dbReference>
<dbReference type="InterPro" id="IPR001357">
    <property type="entry name" value="BRCT_dom"/>
</dbReference>
<keyword evidence="6" id="KW-0548">Nucleotidyltransferase</keyword>
<dbReference type="GO" id="GO:0006281">
    <property type="term" value="P:DNA repair"/>
    <property type="evidence" value="ECO:0007669"/>
    <property type="project" value="UniProtKB-KW"/>
</dbReference>
<dbReference type="PROSITE" id="PS50172">
    <property type="entry name" value="BRCT"/>
    <property type="match status" value="1"/>
</dbReference>
<evidence type="ECO:0000256" key="13">
    <source>
        <dbReference type="PIRSR" id="PIRSR036573-2"/>
    </source>
</evidence>
<evidence type="ECO:0000256" key="2">
    <source>
        <dbReference type="ARBA" id="ARBA00010945"/>
    </source>
</evidence>
<keyword evidence="4" id="KW-0237">DNA synthesis</keyword>
<dbReference type="GO" id="GO:0003684">
    <property type="term" value="F:damaged DNA binding"/>
    <property type="evidence" value="ECO:0007669"/>
    <property type="project" value="InterPro"/>
</dbReference>
<feature type="binding site" evidence="13">
    <location>
        <position position="476"/>
    </location>
    <ligand>
        <name>Mg(2+)</name>
        <dbReference type="ChEBI" id="CHEBI:18420"/>
        <label>1</label>
    </ligand>
</feature>
<dbReference type="Gene3D" id="3.40.1170.60">
    <property type="match status" value="1"/>
</dbReference>
<feature type="domain" description="BRCT" evidence="15">
    <location>
        <begin position="19"/>
        <end position="106"/>
    </location>
</feature>
<keyword evidence="8" id="KW-0227">DNA damage</keyword>
<evidence type="ECO:0000256" key="3">
    <source>
        <dbReference type="ARBA" id="ARBA00020399"/>
    </source>
</evidence>
<gene>
    <name evidence="17" type="ORF">GSLYS_00010378001</name>
</gene>